<evidence type="ECO:0000313" key="2">
    <source>
        <dbReference type="Proteomes" id="UP001276854"/>
    </source>
</evidence>
<proteinExistence type="predicted"/>
<organism evidence="1 2">
    <name type="scientific">Clostridium boliviensis</name>
    <dbReference type="NCBI Taxonomy" id="318465"/>
    <lineage>
        <taxon>Bacteria</taxon>
        <taxon>Bacillati</taxon>
        <taxon>Bacillota</taxon>
        <taxon>Clostridia</taxon>
        <taxon>Eubacteriales</taxon>
        <taxon>Clostridiaceae</taxon>
        <taxon>Clostridium</taxon>
    </lineage>
</organism>
<keyword evidence="2" id="KW-1185">Reference proteome</keyword>
<dbReference type="Proteomes" id="UP001276854">
    <property type="component" value="Unassembled WGS sequence"/>
</dbReference>
<evidence type="ECO:0000313" key="1">
    <source>
        <dbReference type="EMBL" id="MDW2798813.1"/>
    </source>
</evidence>
<accession>A0ABU4GMG5</accession>
<name>A0ABU4GMG5_9CLOT</name>
<reference evidence="1 2" key="1">
    <citation type="submission" date="2023-10" db="EMBL/GenBank/DDBJ databases">
        <title>A novel Glycoside Hydrolase 43-Like Enzyme from Clostrdium boliviensis is an Endo-xylanase, and a Candidate for Xylooligosaccharides Production from Different Xylan Substrates.</title>
        <authorList>
            <person name="Alvarez M.T."/>
            <person name="Rocabado-Villegas L.R."/>
            <person name="Salas-Veizaga D.M."/>
            <person name="Linares-Pasten J.A."/>
            <person name="Gudmundsdottir E.E."/>
            <person name="Hreggvidsson G.O."/>
            <person name="Adlercreutz P."/>
            <person name="Nordberg Karlsson E."/>
        </authorList>
    </citation>
    <scope>NUCLEOTIDE SEQUENCE [LARGE SCALE GENOMIC DNA]</scope>
    <source>
        <strain evidence="1 2">E-1</strain>
    </source>
</reference>
<dbReference type="EMBL" id="JAWONS010000239">
    <property type="protein sequence ID" value="MDW2798813.1"/>
    <property type="molecule type" value="Genomic_DNA"/>
</dbReference>
<gene>
    <name evidence="1" type="ORF">RZO55_14640</name>
</gene>
<protein>
    <recommendedName>
        <fullName evidence="3">FAD-dependent oxidoreductase</fullName>
    </recommendedName>
</protein>
<comment type="caution">
    <text evidence="1">The sequence shown here is derived from an EMBL/GenBank/DDBJ whole genome shotgun (WGS) entry which is preliminary data.</text>
</comment>
<evidence type="ECO:0008006" key="3">
    <source>
        <dbReference type="Google" id="ProtNLM"/>
    </source>
</evidence>
<sequence>MALGQAGGTAAALALREGLGDAREVDVKRLQQMLKEQGARL</sequence>